<reference evidence="1 2" key="1">
    <citation type="submission" date="2019-03" db="EMBL/GenBank/DDBJ databases">
        <title>First draft genome of Liparis tanakae, snailfish: a comprehensive survey of snailfish specific genes.</title>
        <authorList>
            <person name="Kim W."/>
            <person name="Song I."/>
            <person name="Jeong J.-H."/>
            <person name="Kim D."/>
            <person name="Kim S."/>
            <person name="Ryu S."/>
            <person name="Song J.Y."/>
            <person name="Lee S.K."/>
        </authorList>
    </citation>
    <scope>NUCLEOTIDE SEQUENCE [LARGE SCALE GENOMIC DNA]</scope>
    <source>
        <tissue evidence="1">Muscle</tissue>
    </source>
</reference>
<sequence>MAACTTTASELEELWLYPAALTDLTLNTQFDPEAVFDVVSDQVFDLLRGAPQDHHRGAGVPDGHRIARHRGQRRRGQSAGSVSHQAILGRGHPATVQCSLTVLPSQTVCPRGLMTNSGRGLSFSTARPFSVSTVVFWLGDAKAQC</sequence>
<evidence type="ECO:0000313" key="2">
    <source>
        <dbReference type="Proteomes" id="UP000314294"/>
    </source>
</evidence>
<name>A0A4Z2ILW7_9TELE</name>
<comment type="caution">
    <text evidence="1">The sequence shown here is derived from an EMBL/GenBank/DDBJ whole genome shotgun (WGS) entry which is preliminary data.</text>
</comment>
<dbReference type="Proteomes" id="UP000314294">
    <property type="component" value="Unassembled WGS sequence"/>
</dbReference>
<accession>A0A4Z2ILW7</accession>
<keyword evidence="2" id="KW-1185">Reference proteome</keyword>
<dbReference type="AlphaFoldDB" id="A0A4Z2ILW7"/>
<gene>
    <name evidence="1" type="ORF">EYF80_010951</name>
</gene>
<protein>
    <submittedName>
        <fullName evidence="1">Uncharacterized protein</fullName>
    </submittedName>
</protein>
<organism evidence="1 2">
    <name type="scientific">Liparis tanakae</name>
    <name type="common">Tanaka's snailfish</name>
    <dbReference type="NCBI Taxonomy" id="230148"/>
    <lineage>
        <taxon>Eukaryota</taxon>
        <taxon>Metazoa</taxon>
        <taxon>Chordata</taxon>
        <taxon>Craniata</taxon>
        <taxon>Vertebrata</taxon>
        <taxon>Euteleostomi</taxon>
        <taxon>Actinopterygii</taxon>
        <taxon>Neopterygii</taxon>
        <taxon>Teleostei</taxon>
        <taxon>Neoteleostei</taxon>
        <taxon>Acanthomorphata</taxon>
        <taxon>Eupercaria</taxon>
        <taxon>Perciformes</taxon>
        <taxon>Cottioidei</taxon>
        <taxon>Cottales</taxon>
        <taxon>Liparidae</taxon>
        <taxon>Liparis</taxon>
    </lineage>
</organism>
<dbReference type="EMBL" id="SRLO01000070">
    <property type="protein sequence ID" value="TNN78781.1"/>
    <property type="molecule type" value="Genomic_DNA"/>
</dbReference>
<proteinExistence type="predicted"/>
<evidence type="ECO:0000313" key="1">
    <source>
        <dbReference type="EMBL" id="TNN78781.1"/>
    </source>
</evidence>